<sequence>MRHDFPVYGAAFLILHEANDGSFFLLNWWTGENMLGSRVFYQAPGAESFSDFAGSRIACCVWELEVMKHERDRWVREVLAGGKGDIAAYLQGGFDGEV</sequence>
<dbReference type="Proteomes" id="UP000197535">
    <property type="component" value="Unassembled WGS sequence"/>
</dbReference>
<organism evidence="1 2">
    <name type="scientific">Noviherbaspirillum denitrificans</name>
    <dbReference type="NCBI Taxonomy" id="1968433"/>
    <lineage>
        <taxon>Bacteria</taxon>
        <taxon>Pseudomonadati</taxon>
        <taxon>Pseudomonadota</taxon>
        <taxon>Betaproteobacteria</taxon>
        <taxon>Burkholderiales</taxon>
        <taxon>Oxalobacteraceae</taxon>
        <taxon>Noviherbaspirillum</taxon>
    </lineage>
</organism>
<name>A0A254TEF9_9BURK</name>
<protein>
    <submittedName>
        <fullName evidence="1">Uncharacterized protein</fullName>
    </submittedName>
</protein>
<evidence type="ECO:0000313" key="2">
    <source>
        <dbReference type="Proteomes" id="UP000197535"/>
    </source>
</evidence>
<dbReference type="AlphaFoldDB" id="A0A254TEF9"/>
<reference evidence="1 2" key="1">
    <citation type="submission" date="2016-02" db="EMBL/GenBank/DDBJ databases">
        <authorList>
            <person name="Wen L."/>
            <person name="He K."/>
            <person name="Yang H."/>
        </authorList>
    </citation>
    <scope>NUCLEOTIDE SEQUENCE [LARGE SCALE GENOMIC DNA]</scope>
    <source>
        <strain evidence="1 2">TSA40</strain>
    </source>
</reference>
<dbReference type="OrthoDB" id="1248892at2"/>
<keyword evidence="2" id="KW-1185">Reference proteome</keyword>
<proteinExistence type="predicted"/>
<dbReference type="EMBL" id="LSTO01000001">
    <property type="protein sequence ID" value="OWW21020.1"/>
    <property type="molecule type" value="Genomic_DNA"/>
</dbReference>
<accession>A0A254TEF9</accession>
<gene>
    <name evidence="1" type="ORF">AYR66_17610</name>
</gene>
<evidence type="ECO:0000313" key="1">
    <source>
        <dbReference type="EMBL" id="OWW21020.1"/>
    </source>
</evidence>
<comment type="caution">
    <text evidence="1">The sequence shown here is derived from an EMBL/GenBank/DDBJ whole genome shotgun (WGS) entry which is preliminary data.</text>
</comment>